<dbReference type="InterPro" id="IPR037523">
    <property type="entry name" value="VOC_core"/>
</dbReference>
<accession>A0ABS9J3N7</accession>
<dbReference type="InterPro" id="IPR004360">
    <property type="entry name" value="Glyas_Fos-R_dOase_dom"/>
</dbReference>
<sequence length="282" mass="31731">MRKKFIAFVALLLTVQFGFSRSYEAPIPVAETYLQTNGGIVWYNLVTPNISESKAFYAKICKWTFKDINKKGQNISIISNNGKPIGSMIEIKNADASTWISSVKTNNIDASISSVKTNGGRVIIDKFTIGENIGKQVIVEGPLGEKMSFIQTDNPAMSLLENVEGKWIWEELWSTDIDKSINFYTKVLNLEVTLTKDDDRSYWIFNDSNDKKVAGMMNNPLKGANTQWVPYIKISDINGVYQTLQQTDAHIYIKPDMNVRQGTIVVFEDPNGATVCLQNYNN</sequence>
<keyword evidence="4" id="KW-1185">Reference proteome</keyword>
<comment type="caution">
    <text evidence="3">The sequence shown here is derived from an EMBL/GenBank/DDBJ whole genome shotgun (WGS) entry which is preliminary data.</text>
</comment>
<dbReference type="Proteomes" id="UP000829517">
    <property type="component" value="Unassembled WGS sequence"/>
</dbReference>
<feature type="signal peptide" evidence="1">
    <location>
        <begin position="1"/>
        <end position="24"/>
    </location>
</feature>
<evidence type="ECO:0000259" key="2">
    <source>
        <dbReference type="PROSITE" id="PS51819"/>
    </source>
</evidence>
<dbReference type="InterPro" id="IPR029068">
    <property type="entry name" value="Glyas_Bleomycin-R_OHBP_Dase"/>
</dbReference>
<dbReference type="EMBL" id="JAETXX010000005">
    <property type="protein sequence ID" value="MCF8715043.1"/>
    <property type="molecule type" value="Genomic_DNA"/>
</dbReference>
<evidence type="ECO:0000313" key="4">
    <source>
        <dbReference type="Proteomes" id="UP000829517"/>
    </source>
</evidence>
<dbReference type="PANTHER" id="PTHR33993:SF14">
    <property type="entry name" value="GB|AAF24581.1"/>
    <property type="match status" value="1"/>
</dbReference>
<dbReference type="PANTHER" id="PTHR33993">
    <property type="entry name" value="GLYOXALASE-RELATED"/>
    <property type="match status" value="1"/>
</dbReference>
<feature type="chain" id="PRO_5047449781" evidence="1">
    <location>
        <begin position="25"/>
        <end position="282"/>
    </location>
</feature>
<organism evidence="3 4">
    <name type="scientific">Joostella atrarenae</name>
    <dbReference type="NCBI Taxonomy" id="679257"/>
    <lineage>
        <taxon>Bacteria</taxon>
        <taxon>Pseudomonadati</taxon>
        <taxon>Bacteroidota</taxon>
        <taxon>Flavobacteriia</taxon>
        <taxon>Flavobacteriales</taxon>
        <taxon>Flavobacteriaceae</taxon>
        <taxon>Joostella</taxon>
    </lineage>
</organism>
<reference evidence="3 4" key="1">
    <citation type="submission" date="2021-01" db="EMBL/GenBank/DDBJ databases">
        <title>Genome sequencing of Joostella atrarenae M1-2 (= KCTC 23194).</title>
        <authorList>
            <person name="Zakaria M.R."/>
            <person name="Lam M.Q."/>
            <person name="Chong C.S."/>
        </authorList>
    </citation>
    <scope>NUCLEOTIDE SEQUENCE [LARGE SCALE GENOMIC DNA]</scope>
    <source>
        <strain evidence="3 4">M1-2</strain>
    </source>
</reference>
<dbReference type="Pfam" id="PF00903">
    <property type="entry name" value="Glyoxalase"/>
    <property type="match status" value="1"/>
</dbReference>
<dbReference type="SUPFAM" id="SSF54593">
    <property type="entry name" value="Glyoxalase/Bleomycin resistance protein/Dihydroxybiphenyl dioxygenase"/>
    <property type="match status" value="2"/>
</dbReference>
<keyword evidence="1" id="KW-0732">Signal</keyword>
<dbReference type="RefSeq" id="WP_236959009.1">
    <property type="nucleotide sequence ID" value="NZ_JAETXX010000005.1"/>
</dbReference>
<name>A0ABS9J3N7_9FLAO</name>
<gene>
    <name evidence="3" type="ORF">JM658_09430</name>
</gene>
<evidence type="ECO:0000313" key="3">
    <source>
        <dbReference type="EMBL" id="MCF8715043.1"/>
    </source>
</evidence>
<proteinExistence type="predicted"/>
<dbReference type="Gene3D" id="3.10.180.10">
    <property type="entry name" value="2,3-Dihydroxybiphenyl 1,2-Dioxygenase, domain 1"/>
    <property type="match status" value="2"/>
</dbReference>
<dbReference type="InterPro" id="IPR052164">
    <property type="entry name" value="Anthracycline_SecMetBiosynth"/>
</dbReference>
<protein>
    <submittedName>
        <fullName evidence="3">VOC family protein</fullName>
    </submittedName>
</protein>
<feature type="domain" description="VOC" evidence="2">
    <location>
        <begin position="166"/>
        <end position="280"/>
    </location>
</feature>
<evidence type="ECO:0000256" key="1">
    <source>
        <dbReference type="SAM" id="SignalP"/>
    </source>
</evidence>
<dbReference type="PROSITE" id="PS51819">
    <property type="entry name" value="VOC"/>
    <property type="match status" value="1"/>
</dbReference>